<dbReference type="PROSITE" id="PS50855">
    <property type="entry name" value="COX1"/>
    <property type="match status" value="1"/>
</dbReference>
<dbReference type="GO" id="GO:0022904">
    <property type="term" value="P:respiratory electron transport chain"/>
    <property type="evidence" value="ECO:0007669"/>
    <property type="project" value="TreeGrafter"/>
</dbReference>
<comment type="caution">
    <text evidence="8">The sequence shown here is derived from an EMBL/GenBank/DDBJ whole genome shotgun (WGS) entry which is preliminary data.</text>
</comment>
<accession>A0AA37BSQ8</accession>
<name>A0AA37BSQ8_9ARCH</name>
<keyword evidence="5" id="KW-0479">Metal-binding</keyword>
<keyword evidence="5" id="KW-0679">Respiratory chain</keyword>
<dbReference type="InterPro" id="IPR000883">
    <property type="entry name" value="Cyt_C_Oxase_1"/>
</dbReference>
<feature type="transmembrane region" description="Helical" evidence="6">
    <location>
        <begin position="6"/>
        <end position="28"/>
    </location>
</feature>
<evidence type="ECO:0000256" key="4">
    <source>
        <dbReference type="ARBA" id="ARBA00023136"/>
    </source>
</evidence>
<reference evidence="8" key="2">
    <citation type="submission" date="2022-09" db="EMBL/GenBank/DDBJ databases">
        <authorList>
            <person name="Sun Q."/>
            <person name="Ohkuma M."/>
        </authorList>
    </citation>
    <scope>NUCLEOTIDE SEQUENCE</scope>
    <source>
        <strain evidence="8">JCM 13583</strain>
    </source>
</reference>
<feature type="transmembrane region" description="Helical" evidence="6">
    <location>
        <begin position="431"/>
        <end position="455"/>
    </location>
</feature>
<dbReference type="PROSITE" id="PS00077">
    <property type="entry name" value="COX1_CUB"/>
    <property type="match status" value="1"/>
</dbReference>
<dbReference type="GO" id="GO:0009060">
    <property type="term" value="P:aerobic respiration"/>
    <property type="evidence" value="ECO:0007669"/>
    <property type="project" value="InterPro"/>
</dbReference>
<comment type="similarity">
    <text evidence="5">Belongs to the heme-copper respiratory oxidase family.</text>
</comment>
<keyword evidence="9" id="KW-1185">Reference proteome</keyword>
<keyword evidence="4 6" id="KW-0472">Membrane</keyword>
<feature type="domain" description="Cytochrome oxidase subunit I profile" evidence="7">
    <location>
        <begin position="55"/>
        <end position="558"/>
    </location>
</feature>
<organism evidence="8 9">
    <name type="scientific">Thermogymnomonas acidicola</name>
    <dbReference type="NCBI Taxonomy" id="399579"/>
    <lineage>
        <taxon>Archaea</taxon>
        <taxon>Methanobacteriati</taxon>
        <taxon>Thermoplasmatota</taxon>
        <taxon>Thermoplasmata</taxon>
        <taxon>Thermoplasmatales</taxon>
        <taxon>Thermogymnomonas</taxon>
    </lineage>
</organism>
<evidence type="ECO:0000256" key="2">
    <source>
        <dbReference type="ARBA" id="ARBA00022692"/>
    </source>
</evidence>
<dbReference type="InterPro" id="IPR036927">
    <property type="entry name" value="Cyt_c_oxase-like_su1_sf"/>
</dbReference>
<protein>
    <submittedName>
        <fullName evidence="8">Cytochrome c oxidase subunit 1</fullName>
    </submittedName>
</protein>
<dbReference type="GO" id="GO:0016020">
    <property type="term" value="C:membrane"/>
    <property type="evidence" value="ECO:0007669"/>
    <property type="project" value="UniProtKB-SubCell"/>
</dbReference>
<feature type="transmembrane region" description="Helical" evidence="6">
    <location>
        <begin position="393"/>
        <end position="411"/>
    </location>
</feature>
<proteinExistence type="inferred from homology"/>
<dbReference type="RefSeq" id="WP_188681658.1">
    <property type="nucleotide sequence ID" value="NZ_BMNY01000003.1"/>
</dbReference>
<feature type="transmembrane region" description="Helical" evidence="6">
    <location>
        <begin position="202"/>
        <end position="225"/>
    </location>
</feature>
<evidence type="ECO:0000259" key="7">
    <source>
        <dbReference type="PROSITE" id="PS50855"/>
    </source>
</evidence>
<feature type="transmembrane region" description="Helical" evidence="6">
    <location>
        <begin position="79"/>
        <end position="104"/>
    </location>
</feature>
<evidence type="ECO:0000256" key="5">
    <source>
        <dbReference type="RuleBase" id="RU000370"/>
    </source>
</evidence>
<feature type="transmembrane region" description="Helical" evidence="6">
    <location>
        <begin position="162"/>
        <end position="182"/>
    </location>
</feature>
<dbReference type="PRINTS" id="PR01165">
    <property type="entry name" value="CYCOXIDASEI"/>
</dbReference>
<evidence type="ECO:0000256" key="6">
    <source>
        <dbReference type="SAM" id="Phobius"/>
    </source>
</evidence>
<evidence type="ECO:0000256" key="3">
    <source>
        <dbReference type="ARBA" id="ARBA00022989"/>
    </source>
</evidence>
<keyword evidence="2 5" id="KW-0812">Transmembrane</keyword>
<dbReference type="Proteomes" id="UP000632195">
    <property type="component" value="Unassembled WGS sequence"/>
</dbReference>
<keyword evidence="5" id="KW-0349">Heme</keyword>
<dbReference type="GO" id="GO:0004129">
    <property type="term" value="F:cytochrome-c oxidase activity"/>
    <property type="evidence" value="ECO:0007669"/>
    <property type="project" value="InterPro"/>
</dbReference>
<dbReference type="GO" id="GO:0015990">
    <property type="term" value="P:electron transport coupled proton transport"/>
    <property type="evidence" value="ECO:0007669"/>
    <property type="project" value="TreeGrafter"/>
</dbReference>
<keyword evidence="3 6" id="KW-1133">Transmembrane helix</keyword>
<dbReference type="InterPro" id="IPR023616">
    <property type="entry name" value="Cyt_c_oxase-like_su1_dom"/>
</dbReference>
<reference evidence="8" key="1">
    <citation type="journal article" date="2014" name="Int. J. Syst. Evol. Microbiol.">
        <title>Complete genome sequence of Corynebacterium casei LMG S-19264T (=DSM 44701T), isolated from a smear-ripened cheese.</title>
        <authorList>
            <consortium name="US DOE Joint Genome Institute (JGI-PGF)"/>
            <person name="Walter F."/>
            <person name="Albersmeier A."/>
            <person name="Kalinowski J."/>
            <person name="Ruckert C."/>
        </authorList>
    </citation>
    <scope>NUCLEOTIDE SEQUENCE</scope>
    <source>
        <strain evidence="8">JCM 13583</strain>
    </source>
</reference>
<dbReference type="PANTHER" id="PTHR10422:SF18">
    <property type="entry name" value="CYTOCHROME C OXIDASE SUBUNIT 1"/>
    <property type="match status" value="1"/>
</dbReference>
<dbReference type="GO" id="GO:0020037">
    <property type="term" value="F:heme binding"/>
    <property type="evidence" value="ECO:0007669"/>
    <property type="project" value="InterPro"/>
</dbReference>
<keyword evidence="5" id="KW-0249">Electron transport</keyword>
<evidence type="ECO:0000313" key="8">
    <source>
        <dbReference type="EMBL" id="GGM78027.1"/>
    </source>
</evidence>
<dbReference type="Gene3D" id="1.20.210.10">
    <property type="entry name" value="Cytochrome c oxidase-like, subunit I domain"/>
    <property type="match status" value="1"/>
</dbReference>
<dbReference type="PANTHER" id="PTHR10422">
    <property type="entry name" value="CYTOCHROME C OXIDASE SUBUNIT 1"/>
    <property type="match status" value="1"/>
</dbReference>
<keyword evidence="5" id="KW-0408">Iron</keyword>
<evidence type="ECO:0000256" key="1">
    <source>
        <dbReference type="ARBA" id="ARBA00004141"/>
    </source>
</evidence>
<feature type="transmembrane region" description="Helical" evidence="6">
    <location>
        <begin position="361"/>
        <end position="381"/>
    </location>
</feature>
<dbReference type="EMBL" id="BMNY01000003">
    <property type="protein sequence ID" value="GGM78027.1"/>
    <property type="molecule type" value="Genomic_DNA"/>
</dbReference>
<dbReference type="InterPro" id="IPR023615">
    <property type="entry name" value="Cyt_c_Oxase_su1_BS"/>
</dbReference>
<dbReference type="CDD" id="cd00919">
    <property type="entry name" value="Heme_Cu_Oxidase_I"/>
    <property type="match status" value="1"/>
</dbReference>
<keyword evidence="5" id="KW-0813">Transport</keyword>
<feature type="transmembrane region" description="Helical" evidence="6">
    <location>
        <begin position="282"/>
        <end position="308"/>
    </location>
</feature>
<dbReference type="AlphaFoldDB" id="A0AA37BSQ8"/>
<feature type="transmembrane region" description="Helical" evidence="6">
    <location>
        <begin position="124"/>
        <end position="142"/>
    </location>
</feature>
<comment type="subcellular location">
    <subcellularLocation>
        <location evidence="1">Membrane</location>
        <topology evidence="1">Multi-pass membrane protein</topology>
    </subcellularLocation>
</comment>
<evidence type="ECO:0000313" key="9">
    <source>
        <dbReference type="Proteomes" id="UP000632195"/>
    </source>
</evidence>
<dbReference type="Pfam" id="PF00115">
    <property type="entry name" value="COX1"/>
    <property type="match status" value="1"/>
</dbReference>
<dbReference type="SUPFAM" id="SSF81442">
    <property type="entry name" value="Cytochrome c oxidase subunit I-like"/>
    <property type="match status" value="1"/>
</dbReference>
<feature type="transmembrane region" description="Helical" evidence="6">
    <location>
        <begin position="237"/>
        <end position="262"/>
    </location>
</feature>
<feature type="transmembrane region" description="Helical" evidence="6">
    <location>
        <begin position="467"/>
        <end position="489"/>
    </location>
</feature>
<feature type="transmembrane region" description="Helical" evidence="6">
    <location>
        <begin position="509"/>
        <end position="528"/>
    </location>
</feature>
<gene>
    <name evidence="8" type="primary">ctaD</name>
    <name evidence="8" type="ORF">GCM10007108_15250</name>
</gene>
<sequence>MGQLVTLLSAVISLSVVGVLLFYLYYYVNTKKIALEEEATRAGYEDIGTYGRDKNLGKLRALDGSIFFFDDSKSIGLRFLITSLLFMFIAGAFGVIMRVSLVYYNPIITPPIIYNILTTEHATLMIYMFALGSATGLSFYLVPTMLKIKRDNMGPWSSAAYWIWLLGGVFILISRTSTRWYFYPPLALQLAPYGAGPDNWLAVIGLELIFVGISIASAVLLKIIFLDRSESVPLSRMPVFVWGVVFTVIMILSSAPPLMVGLGMLFYDFFNPIFFTASTHSVLLFAVLFWFWGHPIVYIAVIPFFGLFYEVISRFTDAKVYSYTSAVFALGLLMVLSELVWGHHLFNSGLGITWDLFFSTTSFLVVIPSALTVFNWIATLWTANRIRLTTPMLFVINGIMDFVIGGITGVMQSNVGVNEIVHGTYWVTGHFHFIFIGVTMGGTFAAFYILFPTLSAGRVYDERLARWHFYLTAIGSFLMSISWTIGGFLGMPRYVAGYFPFFMPFQDGAVTGGVIIGIGQLIFLYNIAKSWVKQPTTDISNALESRIELPSPEAGGGE</sequence>
<feature type="transmembrane region" description="Helical" evidence="6">
    <location>
        <begin position="320"/>
        <end position="341"/>
    </location>
</feature>